<dbReference type="EMBL" id="LSYV01000037">
    <property type="protein sequence ID" value="KXZ47265.1"/>
    <property type="molecule type" value="Genomic_DNA"/>
</dbReference>
<accession>A0A150GCH3</accession>
<feature type="region of interest" description="Disordered" evidence="1">
    <location>
        <begin position="143"/>
        <end position="235"/>
    </location>
</feature>
<feature type="compositionally biased region" description="Low complexity" evidence="1">
    <location>
        <begin position="182"/>
        <end position="225"/>
    </location>
</feature>
<name>A0A150GCH3_GONPE</name>
<protein>
    <submittedName>
        <fullName evidence="2">Uncharacterized protein</fullName>
    </submittedName>
</protein>
<evidence type="ECO:0000256" key="1">
    <source>
        <dbReference type="SAM" id="MobiDB-lite"/>
    </source>
</evidence>
<proteinExistence type="predicted"/>
<sequence length="267" mass="27282">MFGLWRSRGAEQQGAADVDGALPGLGLASLARAAGAAGAEDLSWVPLPASAEKRREPLPYGLKQHRVKAHLQDSSTAVVDLRTVVDAPHDLLFNLLADPYQHERIFDAIESVDADLVLEEGPVSFELREPGFLRKYEGTWTIIGPGGRADTGGSPPQGSIDTRPETLRSPSCSGQEAPPSPSGSTSFTSASASTSGSASPDSGTPRSSAASTPRSESSAASSRGGQATGGAGAEVLKGHASGQVAEMLEGLLRATAAKAAAEARVAA</sequence>
<evidence type="ECO:0000313" key="2">
    <source>
        <dbReference type="EMBL" id="KXZ47265.1"/>
    </source>
</evidence>
<dbReference type="AlphaFoldDB" id="A0A150GCH3"/>
<evidence type="ECO:0000313" key="3">
    <source>
        <dbReference type="Proteomes" id="UP000075714"/>
    </source>
</evidence>
<reference evidence="3" key="1">
    <citation type="journal article" date="2016" name="Nat. Commun.">
        <title>The Gonium pectorale genome demonstrates co-option of cell cycle regulation during the evolution of multicellularity.</title>
        <authorList>
            <person name="Hanschen E.R."/>
            <person name="Marriage T.N."/>
            <person name="Ferris P.J."/>
            <person name="Hamaji T."/>
            <person name="Toyoda A."/>
            <person name="Fujiyama A."/>
            <person name="Neme R."/>
            <person name="Noguchi H."/>
            <person name="Minakuchi Y."/>
            <person name="Suzuki M."/>
            <person name="Kawai-Toyooka H."/>
            <person name="Smith D.R."/>
            <person name="Sparks H."/>
            <person name="Anderson J."/>
            <person name="Bakaric R."/>
            <person name="Luria V."/>
            <person name="Karger A."/>
            <person name="Kirschner M.W."/>
            <person name="Durand P.M."/>
            <person name="Michod R.E."/>
            <person name="Nozaki H."/>
            <person name="Olson B.J."/>
        </authorList>
    </citation>
    <scope>NUCLEOTIDE SEQUENCE [LARGE SCALE GENOMIC DNA]</scope>
    <source>
        <strain evidence="3">NIES-2863</strain>
    </source>
</reference>
<comment type="caution">
    <text evidence="2">The sequence shown here is derived from an EMBL/GenBank/DDBJ whole genome shotgun (WGS) entry which is preliminary data.</text>
</comment>
<dbReference type="Proteomes" id="UP000075714">
    <property type="component" value="Unassembled WGS sequence"/>
</dbReference>
<dbReference type="OrthoDB" id="530906at2759"/>
<keyword evidence="3" id="KW-1185">Reference proteome</keyword>
<gene>
    <name evidence="2" type="ORF">GPECTOR_36g118</name>
</gene>
<organism evidence="2 3">
    <name type="scientific">Gonium pectorale</name>
    <name type="common">Green alga</name>
    <dbReference type="NCBI Taxonomy" id="33097"/>
    <lineage>
        <taxon>Eukaryota</taxon>
        <taxon>Viridiplantae</taxon>
        <taxon>Chlorophyta</taxon>
        <taxon>core chlorophytes</taxon>
        <taxon>Chlorophyceae</taxon>
        <taxon>CS clade</taxon>
        <taxon>Chlamydomonadales</taxon>
        <taxon>Volvocaceae</taxon>
        <taxon>Gonium</taxon>
    </lineage>
</organism>